<evidence type="ECO:0000313" key="2">
    <source>
        <dbReference type="Proteomes" id="UP000706525"/>
    </source>
</evidence>
<protein>
    <submittedName>
        <fullName evidence="1">Uncharacterized protein</fullName>
    </submittedName>
</protein>
<keyword evidence="2" id="KW-1185">Reference proteome</keyword>
<comment type="caution">
    <text evidence="1">The sequence shown here is derived from an EMBL/GenBank/DDBJ whole genome shotgun (WGS) entry which is preliminary data.</text>
</comment>
<dbReference type="Proteomes" id="UP000706525">
    <property type="component" value="Unassembled WGS sequence"/>
</dbReference>
<dbReference type="RefSeq" id="WP_223994139.1">
    <property type="nucleotide sequence ID" value="NZ_CAJZAG010000012.1"/>
</dbReference>
<name>A0ABM8XV54_9BURK</name>
<dbReference type="EMBL" id="CAJZAG010000012">
    <property type="protein sequence ID" value="CAG9184082.1"/>
    <property type="molecule type" value="Genomic_DNA"/>
</dbReference>
<proteinExistence type="predicted"/>
<sequence>MQEPKLLSMLTPAQFEVLGRADALLASAGLPSASCLLALLAIARGHVMAPAGGHDAVRDVLDLVEQIDFVLAGVPVPGMTTRPSPVLH</sequence>
<evidence type="ECO:0000313" key="1">
    <source>
        <dbReference type="EMBL" id="CAG9184082.1"/>
    </source>
</evidence>
<gene>
    <name evidence="1" type="ORF">LMG32289_05504</name>
</gene>
<reference evidence="1 2" key="1">
    <citation type="submission" date="2021-08" db="EMBL/GenBank/DDBJ databases">
        <authorList>
            <person name="Peeters C."/>
        </authorList>
    </citation>
    <scope>NUCLEOTIDE SEQUENCE [LARGE SCALE GENOMIC DNA]</scope>
    <source>
        <strain evidence="1 2">LMG 32289</strain>
    </source>
</reference>
<organism evidence="1 2">
    <name type="scientific">Cupriavidus pampae</name>
    <dbReference type="NCBI Taxonomy" id="659251"/>
    <lineage>
        <taxon>Bacteria</taxon>
        <taxon>Pseudomonadati</taxon>
        <taxon>Pseudomonadota</taxon>
        <taxon>Betaproteobacteria</taxon>
        <taxon>Burkholderiales</taxon>
        <taxon>Burkholderiaceae</taxon>
        <taxon>Cupriavidus</taxon>
    </lineage>
</organism>
<accession>A0ABM8XV54</accession>